<evidence type="ECO:0000313" key="2">
    <source>
        <dbReference type="Proteomes" id="UP001186974"/>
    </source>
</evidence>
<sequence>MRYLVGRACAVAGYAQLYHELDLLPEVSIAEEARENGATAVFNHIMASTTKYAVLDDYTRTIHDKHLRVASLNGDTCVRSLLDAKQKYGQPSSWRAKTRDYDDRYFNITEDMCVDEFSTTSHCPAEIFSLLYTPLPVDLPTVHKDLLILSAAYYGNIDRYARLRRPVMIRYEVECVVRGIYHYTMFAKWWSLQTMPPDCPREIPGAVDARFIMNNDLSRIEHADFQMPYCIWYPAHASAKTYEELVRLLLAMANAAAHACIVCNYQHSFDKIDSVPDYNLWAEAKDSRNLYYQCEIERKAAEHGIDLLEQEKMAINYDDTYPTQSALFEPSSMALGRELGLADIDRQQFSVYETFGPDFSAYELKVCAPADTKIERTYLDL</sequence>
<name>A0ACC3DAF1_9PEZI</name>
<organism evidence="1 2">
    <name type="scientific">Coniosporium uncinatum</name>
    <dbReference type="NCBI Taxonomy" id="93489"/>
    <lineage>
        <taxon>Eukaryota</taxon>
        <taxon>Fungi</taxon>
        <taxon>Dikarya</taxon>
        <taxon>Ascomycota</taxon>
        <taxon>Pezizomycotina</taxon>
        <taxon>Dothideomycetes</taxon>
        <taxon>Dothideomycetes incertae sedis</taxon>
        <taxon>Coniosporium</taxon>
    </lineage>
</organism>
<accession>A0ACC3DAF1</accession>
<keyword evidence="2" id="KW-1185">Reference proteome</keyword>
<comment type="caution">
    <text evidence="1">The sequence shown here is derived from an EMBL/GenBank/DDBJ whole genome shotgun (WGS) entry which is preliminary data.</text>
</comment>
<proteinExistence type="predicted"/>
<reference evidence="1" key="1">
    <citation type="submission" date="2024-09" db="EMBL/GenBank/DDBJ databases">
        <title>Black Yeasts Isolated from many extreme environments.</title>
        <authorList>
            <person name="Coleine C."/>
            <person name="Stajich J.E."/>
            <person name="Selbmann L."/>
        </authorList>
    </citation>
    <scope>NUCLEOTIDE SEQUENCE</scope>
    <source>
        <strain evidence="1">CCFEE 5737</strain>
    </source>
</reference>
<evidence type="ECO:0000313" key="1">
    <source>
        <dbReference type="EMBL" id="KAK3064392.1"/>
    </source>
</evidence>
<dbReference type="EMBL" id="JAWDJW010006526">
    <property type="protein sequence ID" value="KAK3064392.1"/>
    <property type="molecule type" value="Genomic_DNA"/>
</dbReference>
<gene>
    <name evidence="1" type="ORF">LTS18_007599</name>
</gene>
<protein>
    <submittedName>
        <fullName evidence="1">Uncharacterized protein</fullName>
    </submittedName>
</protein>
<dbReference type="Proteomes" id="UP001186974">
    <property type="component" value="Unassembled WGS sequence"/>
</dbReference>